<evidence type="ECO:0000256" key="4">
    <source>
        <dbReference type="ARBA" id="ARBA00022989"/>
    </source>
</evidence>
<comment type="subcellular location">
    <subcellularLocation>
        <location evidence="1">Membrane</location>
        <topology evidence="1">Multi-pass membrane protein</topology>
    </subcellularLocation>
</comment>
<feature type="transmembrane region" description="Helical" evidence="7">
    <location>
        <begin position="488"/>
        <end position="508"/>
    </location>
</feature>
<keyword evidence="4 7" id="KW-1133">Transmembrane helix</keyword>
<feature type="transmembrane region" description="Helical" evidence="7">
    <location>
        <begin position="403"/>
        <end position="424"/>
    </location>
</feature>
<evidence type="ECO:0000256" key="7">
    <source>
        <dbReference type="SAM" id="Phobius"/>
    </source>
</evidence>
<evidence type="ECO:0000256" key="6">
    <source>
        <dbReference type="ARBA" id="ARBA00044504"/>
    </source>
</evidence>
<accession>A0AAV1CNT9</accession>
<dbReference type="Proteomes" id="UP001161247">
    <property type="component" value="Chromosome 2"/>
</dbReference>
<comment type="similarity">
    <text evidence="2">Belongs to the major facilitator superfamily. Proton-dependent oligopeptide transporter (POT/PTR) (TC 2.A.17) family.</text>
</comment>
<evidence type="ECO:0000256" key="3">
    <source>
        <dbReference type="ARBA" id="ARBA00022692"/>
    </source>
</evidence>
<evidence type="ECO:0000313" key="9">
    <source>
        <dbReference type="Proteomes" id="UP001161247"/>
    </source>
</evidence>
<protein>
    <submittedName>
        <fullName evidence="8">OLC1v1032318C1</fullName>
    </submittedName>
</protein>
<feature type="transmembrane region" description="Helical" evidence="7">
    <location>
        <begin position="361"/>
        <end position="383"/>
    </location>
</feature>
<dbReference type="PANTHER" id="PTHR11654">
    <property type="entry name" value="OLIGOPEPTIDE TRANSPORTER-RELATED"/>
    <property type="match status" value="1"/>
</dbReference>
<dbReference type="InterPro" id="IPR000109">
    <property type="entry name" value="POT_fam"/>
</dbReference>
<evidence type="ECO:0000256" key="1">
    <source>
        <dbReference type="ARBA" id="ARBA00004141"/>
    </source>
</evidence>
<dbReference type="GO" id="GO:0016020">
    <property type="term" value="C:membrane"/>
    <property type="evidence" value="ECO:0007669"/>
    <property type="project" value="UniProtKB-SubCell"/>
</dbReference>
<keyword evidence="3 7" id="KW-0812">Transmembrane</keyword>
<evidence type="ECO:0000256" key="5">
    <source>
        <dbReference type="ARBA" id="ARBA00023136"/>
    </source>
</evidence>
<evidence type="ECO:0000313" key="8">
    <source>
        <dbReference type="EMBL" id="CAI9096227.1"/>
    </source>
</evidence>
<feature type="transmembrane region" description="Helical" evidence="7">
    <location>
        <begin position="88"/>
        <end position="111"/>
    </location>
</feature>
<dbReference type="EMBL" id="OX459119">
    <property type="protein sequence ID" value="CAI9096227.1"/>
    <property type="molecule type" value="Genomic_DNA"/>
</dbReference>
<evidence type="ECO:0000256" key="2">
    <source>
        <dbReference type="ARBA" id="ARBA00005982"/>
    </source>
</evidence>
<organism evidence="8 9">
    <name type="scientific">Oldenlandia corymbosa var. corymbosa</name>
    <dbReference type="NCBI Taxonomy" id="529605"/>
    <lineage>
        <taxon>Eukaryota</taxon>
        <taxon>Viridiplantae</taxon>
        <taxon>Streptophyta</taxon>
        <taxon>Embryophyta</taxon>
        <taxon>Tracheophyta</taxon>
        <taxon>Spermatophyta</taxon>
        <taxon>Magnoliopsida</taxon>
        <taxon>eudicotyledons</taxon>
        <taxon>Gunneridae</taxon>
        <taxon>Pentapetalae</taxon>
        <taxon>asterids</taxon>
        <taxon>lamiids</taxon>
        <taxon>Gentianales</taxon>
        <taxon>Rubiaceae</taxon>
        <taxon>Rubioideae</taxon>
        <taxon>Spermacoceae</taxon>
        <taxon>Hedyotis-Oldenlandia complex</taxon>
        <taxon>Oldenlandia</taxon>
    </lineage>
</organism>
<dbReference type="Pfam" id="PF00854">
    <property type="entry name" value="PTR2"/>
    <property type="match status" value="1"/>
</dbReference>
<feature type="transmembrane region" description="Helical" evidence="7">
    <location>
        <begin position="322"/>
        <end position="341"/>
    </location>
</feature>
<feature type="transmembrane region" description="Helical" evidence="7">
    <location>
        <begin position="205"/>
        <end position="230"/>
    </location>
</feature>
<feature type="transmembrane region" description="Helical" evidence="7">
    <location>
        <begin position="180"/>
        <end position="199"/>
    </location>
</feature>
<keyword evidence="5 7" id="KW-0472">Membrane</keyword>
<dbReference type="GO" id="GO:0022857">
    <property type="term" value="F:transmembrane transporter activity"/>
    <property type="evidence" value="ECO:0007669"/>
    <property type="project" value="InterPro"/>
</dbReference>
<dbReference type="SUPFAM" id="SSF103473">
    <property type="entry name" value="MFS general substrate transporter"/>
    <property type="match status" value="1"/>
</dbReference>
<sequence>MAKELEKNSGRQVERMKGGVVTMPFIFANEICEKLAVVGFGTNMISYLTKQLNMPLTQAANTLTNFSGTASLTPLLGAFLADSFAGRFWTITVASIIYQIGMVSLTLSAILPKLRPPPCEPNQAVCQQANSGQLAILYISLLLTAIGAGGIRPCVVSFGADQFDETDPKQKTKTWKFFNWYYFCMGASMLVAVTVIVWIQDYVGWGWGLGIPTIAMAISIVAFIFGYPLYRKLDPAGSPFTRLVQVCVAAFRKRNLTMVSDAGLLYQNAELDAGISLGGTLTHTHHMQFLDKAAIVTEEDNPKAPNPWRLNTVHRVEELKSVIRMGPIWAAGILLITAAAQQNTFSLQQAKTMNRHLTKSFQIPAGSMNVFNLGSMLFTIIFYDRFFVPIIRRFTGLERGITFLRRMGIGFFISILATLVAGFAEMKRKQAAFEHGLEDKPQETIPISVFWLVPQYSLHGIAEAFMSIGHLEFFYDQSPESMRSTATALFWLSISAGSYTSTLLVSIIHKFSARPDGSNWLPDNNLNRGNWSTFIG</sequence>
<comment type="similarity">
    <text evidence="6">Belongs to the major facilitator superfamily. Phosphate:H(+) symporter (TC 2.A.1.9) family.</text>
</comment>
<reference evidence="8" key="1">
    <citation type="submission" date="2023-03" db="EMBL/GenBank/DDBJ databases">
        <authorList>
            <person name="Julca I."/>
        </authorList>
    </citation>
    <scope>NUCLEOTIDE SEQUENCE</scope>
</reference>
<gene>
    <name evidence="8" type="ORF">OLC1_LOCUS7028</name>
</gene>
<name>A0AAV1CNT9_OLDCO</name>
<dbReference type="AlphaFoldDB" id="A0AAV1CNT9"/>
<feature type="transmembrane region" description="Helical" evidence="7">
    <location>
        <begin position="135"/>
        <end position="159"/>
    </location>
</feature>
<dbReference type="InterPro" id="IPR036259">
    <property type="entry name" value="MFS_trans_sf"/>
</dbReference>
<dbReference type="Gene3D" id="1.20.1250.20">
    <property type="entry name" value="MFS general substrate transporter like domains"/>
    <property type="match status" value="1"/>
</dbReference>
<proteinExistence type="inferred from homology"/>
<keyword evidence="9" id="KW-1185">Reference proteome</keyword>